<dbReference type="GO" id="GO:1990281">
    <property type="term" value="C:efflux pump complex"/>
    <property type="evidence" value="ECO:0007669"/>
    <property type="project" value="TreeGrafter"/>
</dbReference>
<keyword evidence="2" id="KW-0175">Coiled coil</keyword>
<dbReference type="InterPro" id="IPR006143">
    <property type="entry name" value="RND_pump_MFP"/>
</dbReference>
<dbReference type="Pfam" id="PF25954">
    <property type="entry name" value="Beta-barrel_RND_2"/>
    <property type="match status" value="1"/>
</dbReference>
<evidence type="ECO:0000259" key="5">
    <source>
        <dbReference type="Pfam" id="PF25954"/>
    </source>
</evidence>
<evidence type="ECO:0000313" key="8">
    <source>
        <dbReference type="EMBL" id="SFH15379.1"/>
    </source>
</evidence>
<dbReference type="AlphaFoldDB" id="A0A1I2XQP7"/>
<evidence type="ECO:0000259" key="6">
    <source>
        <dbReference type="Pfam" id="PF25973"/>
    </source>
</evidence>
<dbReference type="EMBL" id="FOOX01000018">
    <property type="protein sequence ID" value="SFH15379.1"/>
    <property type="molecule type" value="Genomic_DNA"/>
</dbReference>
<protein>
    <submittedName>
        <fullName evidence="8">RND family efflux transporter, MFP subunit</fullName>
    </submittedName>
</protein>
<feature type="domain" description="CzcB-like barrel-sandwich hybrid" evidence="6">
    <location>
        <begin position="61"/>
        <end position="213"/>
    </location>
</feature>
<evidence type="ECO:0000259" key="4">
    <source>
        <dbReference type="Pfam" id="PF25893"/>
    </source>
</evidence>
<feature type="chain" id="PRO_5038530610" evidence="3">
    <location>
        <begin position="20"/>
        <end position="376"/>
    </location>
</feature>
<dbReference type="PANTHER" id="PTHR30469">
    <property type="entry name" value="MULTIDRUG RESISTANCE PROTEIN MDTA"/>
    <property type="match status" value="1"/>
</dbReference>
<gene>
    <name evidence="8" type="ORF">SAMN05660649_04080</name>
</gene>
<evidence type="ECO:0000256" key="1">
    <source>
        <dbReference type="ARBA" id="ARBA00009477"/>
    </source>
</evidence>
<feature type="domain" description="CzcB-like alpha-helical hairpin" evidence="4">
    <location>
        <begin position="110"/>
        <end position="166"/>
    </location>
</feature>
<dbReference type="InterPro" id="IPR058637">
    <property type="entry name" value="YknX-like_C"/>
</dbReference>
<comment type="similarity">
    <text evidence="1">Belongs to the membrane fusion protein (MFP) (TC 8.A.1) family.</text>
</comment>
<feature type="coiled-coil region" evidence="2">
    <location>
        <begin position="145"/>
        <end position="179"/>
    </location>
</feature>
<dbReference type="Pfam" id="PF25893">
    <property type="entry name" value="HH_CzcB"/>
    <property type="match status" value="1"/>
</dbReference>
<dbReference type="Gene3D" id="2.40.30.170">
    <property type="match status" value="1"/>
</dbReference>
<feature type="domain" description="YknX-like C-terminal permuted SH3-like" evidence="7">
    <location>
        <begin position="301"/>
        <end position="367"/>
    </location>
</feature>
<evidence type="ECO:0000259" key="7">
    <source>
        <dbReference type="Pfam" id="PF25989"/>
    </source>
</evidence>
<dbReference type="Proteomes" id="UP000199337">
    <property type="component" value="Unassembled WGS sequence"/>
</dbReference>
<dbReference type="PANTHER" id="PTHR30469:SF33">
    <property type="entry name" value="SLR1207 PROTEIN"/>
    <property type="match status" value="1"/>
</dbReference>
<feature type="signal peptide" evidence="3">
    <location>
        <begin position="1"/>
        <end position="19"/>
    </location>
</feature>
<dbReference type="Pfam" id="PF25989">
    <property type="entry name" value="YknX_C"/>
    <property type="match status" value="1"/>
</dbReference>
<dbReference type="InterPro" id="IPR058792">
    <property type="entry name" value="Beta-barrel_RND_2"/>
</dbReference>
<evidence type="ECO:0000313" key="9">
    <source>
        <dbReference type="Proteomes" id="UP000199337"/>
    </source>
</evidence>
<dbReference type="SUPFAM" id="SSF111369">
    <property type="entry name" value="HlyD-like secretion proteins"/>
    <property type="match status" value="1"/>
</dbReference>
<evidence type="ECO:0000256" key="3">
    <source>
        <dbReference type="SAM" id="SignalP"/>
    </source>
</evidence>
<keyword evidence="9" id="KW-1185">Reference proteome</keyword>
<name>A0A1I2XQP7_9FIRM</name>
<keyword evidence="3" id="KW-0732">Signal</keyword>
<dbReference type="Gene3D" id="2.40.420.20">
    <property type="match status" value="1"/>
</dbReference>
<feature type="domain" description="CusB-like beta-barrel" evidence="5">
    <location>
        <begin position="219"/>
        <end position="292"/>
    </location>
</feature>
<organism evidence="8 9">
    <name type="scientific">Desulfotruncus arcticus DSM 17038</name>
    <dbReference type="NCBI Taxonomy" id="1121424"/>
    <lineage>
        <taxon>Bacteria</taxon>
        <taxon>Bacillati</taxon>
        <taxon>Bacillota</taxon>
        <taxon>Clostridia</taxon>
        <taxon>Eubacteriales</taxon>
        <taxon>Desulfallaceae</taxon>
        <taxon>Desulfotruncus</taxon>
    </lineage>
</organism>
<accession>A0A1I2XQP7</accession>
<evidence type="ECO:0000256" key="2">
    <source>
        <dbReference type="SAM" id="Coils"/>
    </source>
</evidence>
<dbReference type="InterPro" id="IPR058648">
    <property type="entry name" value="HH_CzcB-like"/>
</dbReference>
<reference evidence="9" key="1">
    <citation type="submission" date="2016-10" db="EMBL/GenBank/DDBJ databases">
        <authorList>
            <person name="Varghese N."/>
            <person name="Submissions S."/>
        </authorList>
    </citation>
    <scope>NUCLEOTIDE SEQUENCE [LARGE SCALE GENOMIC DNA]</scope>
    <source>
        <strain evidence="9">DSM 17038</strain>
    </source>
</reference>
<dbReference type="Gene3D" id="2.40.50.100">
    <property type="match status" value="1"/>
</dbReference>
<dbReference type="GO" id="GO:0015562">
    <property type="term" value="F:efflux transmembrane transporter activity"/>
    <property type="evidence" value="ECO:0007669"/>
    <property type="project" value="InterPro"/>
</dbReference>
<proteinExistence type="inferred from homology"/>
<dbReference type="Pfam" id="PF25973">
    <property type="entry name" value="BSH_CzcB"/>
    <property type="match status" value="1"/>
</dbReference>
<dbReference type="STRING" id="341036.SAMN05660649_04080"/>
<sequence length="376" mass="40128">MKKFTILLLVMLFSSLLNGCGSKQPPIAEESSIPVEVMKLAKTEMKMNYSTSGQISSSSETTVAPKVSGRVAAVKVKLGAQVKKGQVLFQIDSKEASNQLTEAEASLGIAKTSYDMADQALRDAQADYDRKQTLFESNVISTYDLEQANTALVNAKLNLEQARQQMNQTNATLSSAQENLADYSVAAPMDGLVGEINIESGEMVSSQTNAAVIVSIDTVKVEASIPESIVNELRPGSVVSVTIDSLNKSVEGTLTTIAPKADSDTMGYPVEISVANPSGEIKPGMTAKIELITGNLKNIFALPVDAVIEQDGQHIVYIVENNQAKEVSVKTGVTNDTLIEITDGLKEGQSIIVEGNRLLSDGQQVRVVKTQDGDAK</sequence>
<dbReference type="NCBIfam" id="TIGR01730">
    <property type="entry name" value="RND_mfp"/>
    <property type="match status" value="1"/>
</dbReference>
<dbReference type="InterPro" id="IPR058647">
    <property type="entry name" value="BSH_CzcB-like"/>
</dbReference>
<dbReference type="Gene3D" id="1.10.287.470">
    <property type="entry name" value="Helix hairpin bin"/>
    <property type="match status" value="1"/>
</dbReference>